<protein>
    <submittedName>
        <fullName evidence="2">ATP-binding protein</fullName>
    </submittedName>
</protein>
<dbReference type="GO" id="GO:0005524">
    <property type="term" value="F:ATP binding"/>
    <property type="evidence" value="ECO:0007669"/>
    <property type="project" value="UniProtKB-KW"/>
</dbReference>
<dbReference type="EMBL" id="CP065601">
    <property type="protein sequence ID" value="QPQ93051.1"/>
    <property type="molecule type" value="Genomic_DNA"/>
</dbReference>
<dbReference type="InterPro" id="IPR036457">
    <property type="entry name" value="PPM-type-like_dom_sf"/>
</dbReference>
<dbReference type="SUPFAM" id="SSF81606">
    <property type="entry name" value="PP2C-like"/>
    <property type="match status" value="1"/>
</dbReference>
<dbReference type="PANTHER" id="PTHR35801:SF1">
    <property type="entry name" value="PHOSPHOSERINE PHOSPHATASE RSBX"/>
    <property type="match status" value="1"/>
</dbReference>
<dbReference type="GeneID" id="45698491"/>
<dbReference type="InterPro" id="IPR003594">
    <property type="entry name" value="HATPase_dom"/>
</dbReference>
<feature type="domain" description="PPM-type phosphatase" evidence="1">
    <location>
        <begin position="159"/>
        <end position="374"/>
    </location>
</feature>
<sequence>MENPLSGLRAAHASFEIGDPSGVAFARRGAHDIARRGLSGETDLGRVALIVTEAATNILKHAKHGELLVRELPAHGPQAGPQAGSGVELIALDNGPGMPDVRAAFEDGYSNTGTPGTGLGAIRRLSDELAVYSQPGLGTVVRAAVRTRGGGGSATATAVAGLDIGGVCVPYPGETVSGDGWGIEVGGAGLVVTVADGLGHGPEAHVAATCAIDIAHRNPGLEPGRLMQAMHDALRATRGAAVAIARFDPARTGLSFAGVGNIAASLWGGGRLLPGPQQVGRPAADAAGSRGERESWQLVSRNGIVGHAMRDAQEIAARWQDGAMLILSSDGLGTRWDLAAYPGLRLQPAAVIAAVLYRDFSRRRDDATVVVVKTAPSR</sequence>
<dbReference type="AlphaFoldDB" id="A0AAP9Y205"/>
<dbReference type="Proteomes" id="UP000594892">
    <property type="component" value="Chromosome 2"/>
</dbReference>
<dbReference type="InterPro" id="IPR036890">
    <property type="entry name" value="HATPase_C_sf"/>
</dbReference>
<evidence type="ECO:0000259" key="1">
    <source>
        <dbReference type="SMART" id="SM00331"/>
    </source>
</evidence>
<gene>
    <name evidence="2" type="ORF">I6H06_12105</name>
</gene>
<name>A0AAP9Y205_BURGL</name>
<dbReference type="Gene3D" id="3.60.40.10">
    <property type="entry name" value="PPM-type phosphatase domain"/>
    <property type="match status" value="1"/>
</dbReference>
<keyword evidence="2" id="KW-0067">ATP-binding</keyword>
<keyword evidence="2" id="KW-0547">Nucleotide-binding</keyword>
<dbReference type="SMART" id="SM00331">
    <property type="entry name" value="PP2C_SIG"/>
    <property type="match status" value="1"/>
</dbReference>
<dbReference type="InterPro" id="IPR001932">
    <property type="entry name" value="PPM-type_phosphatase-like_dom"/>
</dbReference>
<accession>A0AAP9Y205</accession>
<dbReference type="Pfam" id="PF13581">
    <property type="entry name" value="HATPase_c_2"/>
    <property type="match status" value="1"/>
</dbReference>
<dbReference type="PANTHER" id="PTHR35801">
    <property type="entry name" value="PHOSPHOSERINE PHOSPHATASE RSBX"/>
    <property type="match status" value="1"/>
</dbReference>
<evidence type="ECO:0000313" key="3">
    <source>
        <dbReference type="Proteomes" id="UP000594892"/>
    </source>
</evidence>
<reference evidence="2 3" key="1">
    <citation type="submission" date="2020-12" db="EMBL/GenBank/DDBJ databases">
        <title>FDA dAtabase for Regulatory Grade micrObial Sequences (FDA-ARGOS): Supporting development and validation of Infectious Disease Dx tests.</title>
        <authorList>
            <person name="Minogue T."/>
            <person name="Wolcott M."/>
            <person name="Wasieloski L."/>
            <person name="Aguilar W."/>
            <person name="Moore D."/>
            <person name="Jaissle J."/>
            <person name="Tallon L."/>
            <person name="Sadzewicz L."/>
            <person name="Zhao X."/>
            <person name="Boylan J."/>
            <person name="Ott S."/>
            <person name="Bowen H."/>
            <person name="Vavikolanu K."/>
            <person name="Mehta A."/>
            <person name="Aluvathingal J."/>
            <person name="Nadendla S."/>
            <person name="Yan Y."/>
            <person name="Sichtig H."/>
        </authorList>
    </citation>
    <scope>NUCLEOTIDE SEQUENCE [LARGE SCALE GENOMIC DNA]</scope>
    <source>
        <strain evidence="2 3">FDAARGOS_949</strain>
    </source>
</reference>
<organism evidence="2 3">
    <name type="scientific">Burkholderia glumae</name>
    <name type="common">Pseudomonas glumae</name>
    <dbReference type="NCBI Taxonomy" id="337"/>
    <lineage>
        <taxon>Bacteria</taxon>
        <taxon>Pseudomonadati</taxon>
        <taxon>Pseudomonadota</taxon>
        <taxon>Betaproteobacteria</taxon>
        <taxon>Burkholderiales</taxon>
        <taxon>Burkholderiaceae</taxon>
        <taxon>Burkholderia</taxon>
    </lineage>
</organism>
<proteinExistence type="predicted"/>
<dbReference type="InterPro" id="IPR039248">
    <property type="entry name" value="Ptase_RsbX"/>
</dbReference>
<evidence type="ECO:0000313" key="2">
    <source>
        <dbReference type="EMBL" id="QPQ93051.1"/>
    </source>
</evidence>
<dbReference type="SUPFAM" id="SSF55874">
    <property type="entry name" value="ATPase domain of HSP90 chaperone/DNA topoisomerase II/histidine kinase"/>
    <property type="match status" value="1"/>
</dbReference>
<dbReference type="RefSeq" id="WP_015876253.1">
    <property type="nucleotide sequence ID" value="NZ_CP021074.1"/>
</dbReference>
<dbReference type="Gene3D" id="3.30.565.10">
    <property type="entry name" value="Histidine kinase-like ATPase, C-terminal domain"/>
    <property type="match status" value="1"/>
</dbReference>